<dbReference type="InterPro" id="IPR015883">
    <property type="entry name" value="Glyco_hydro_20_cat"/>
</dbReference>
<dbReference type="EMBL" id="LVWA01000005">
    <property type="protein sequence ID" value="OKL40073.1"/>
    <property type="molecule type" value="Genomic_DNA"/>
</dbReference>
<dbReference type="PROSITE" id="PS51820">
    <property type="entry name" value="PA14"/>
    <property type="match status" value="1"/>
</dbReference>
<feature type="domain" description="PA14" evidence="7">
    <location>
        <begin position="626"/>
        <end position="762"/>
    </location>
</feature>
<evidence type="ECO:0000256" key="4">
    <source>
        <dbReference type="ARBA" id="ARBA00022801"/>
    </source>
</evidence>
<dbReference type="InterPro" id="IPR059177">
    <property type="entry name" value="GH29D-like_dom"/>
</dbReference>
<dbReference type="InterPro" id="IPR029018">
    <property type="entry name" value="Hex-like_dom2"/>
</dbReference>
<organism evidence="8 9">
    <name type="scientific">Pontibacter flavimaris</name>
    <dbReference type="NCBI Taxonomy" id="1797110"/>
    <lineage>
        <taxon>Bacteria</taxon>
        <taxon>Pseudomonadati</taxon>
        <taxon>Bacteroidota</taxon>
        <taxon>Cytophagia</taxon>
        <taxon>Cytophagales</taxon>
        <taxon>Hymenobacteraceae</taxon>
        <taxon>Pontibacter</taxon>
    </lineage>
</organism>
<dbReference type="Pfam" id="PF02838">
    <property type="entry name" value="Glyco_hydro_20b"/>
    <property type="match status" value="1"/>
</dbReference>
<evidence type="ECO:0000256" key="3">
    <source>
        <dbReference type="ARBA" id="ARBA00012663"/>
    </source>
</evidence>
<evidence type="ECO:0000313" key="8">
    <source>
        <dbReference type="EMBL" id="OKL40073.1"/>
    </source>
</evidence>
<dbReference type="RefSeq" id="WP_073852183.1">
    <property type="nucleotide sequence ID" value="NZ_LVWA01000005.1"/>
</dbReference>
<evidence type="ECO:0000259" key="7">
    <source>
        <dbReference type="PROSITE" id="PS51820"/>
    </source>
</evidence>
<dbReference type="PANTHER" id="PTHR22600">
    <property type="entry name" value="BETA-HEXOSAMINIDASE"/>
    <property type="match status" value="1"/>
</dbReference>
<feature type="active site" description="Proton donor" evidence="6">
    <location>
        <position position="350"/>
    </location>
</feature>
<dbReference type="SMART" id="SM00758">
    <property type="entry name" value="PA14"/>
    <property type="match status" value="1"/>
</dbReference>
<dbReference type="InterPro" id="IPR011658">
    <property type="entry name" value="PA14_dom"/>
</dbReference>
<dbReference type="AlphaFoldDB" id="A0A1Q5PD02"/>
<reference evidence="8 9" key="1">
    <citation type="submission" date="2016-03" db="EMBL/GenBank/DDBJ databases">
        <title>Genome sequence of Pontibacter sp. nov., of the family cytophagaceae, isolated from marine sediment of the Yellow Sea, China.</title>
        <authorList>
            <person name="Zhang G."/>
            <person name="Zhang R."/>
        </authorList>
    </citation>
    <scope>NUCLEOTIDE SEQUENCE [LARGE SCALE GENOMIC DNA]</scope>
    <source>
        <strain evidence="8 9">S10-8</strain>
    </source>
</reference>
<dbReference type="Gene3D" id="3.90.182.10">
    <property type="entry name" value="Toxin - Anthrax Protective Antigen,domain 1"/>
    <property type="match status" value="1"/>
</dbReference>
<accession>A0A1Q5PD02</accession>
<dbReference type="SUPFAM" id="SSF55545">
    <property type="entry name" value="beta-N-acetylhexosaminidase-like domain"/>
    <property type="match status" value="1"/>
</dbReference>
<dbReference type="STRING" id="1797110.A3841_17115"/>
<comment type="catalytic activity">
    <reaction evidence="1">
        <text>Hydrolysis of terminal non-reducing N-acetyl-D-hexosamine residues in N-acetyl-beta-D-hexosaminides.</text>
        <dbReference type="EC" id="3.2.1.52"/>
    </reaction>
</comment>
<dbReference type="Pfam" id="PF00728">
    <property type="entry name" value="Glyco_hydro_20"/>
    <property type="match status" value="1"/>
</dbReference>
<dbReference type="InterPro" id="IPR037524">
    <property type="entry name" value="PA14/GLEYA"/>
</dbReference>
<evidence type="ECO:0000256" key="1">
    <source>
        <dbReference type="ARBA" id="ARBA00001231"/>
    </source>
</evidence>
<keyword evidence="9" id="KW-1185">Reference proteome</keyword>
<name>A0A1Q5PD02_9BACT</name>
<evidence type="ECO:0000313" key="9">
    <source>
        <dbReference type="Proteomes" id="UP000186551"/>
    </source>
</evidence>
<dbReference type="GO" id="GO:0030203">
    <property type="term" value="P:glycosaminoglycan metabolic process"/>
    <property type="evidence" value="ECO:0007669"/>
    <property type="project" value="TreeGrafter"/>
</dbReference>
<dbReference type="Gene3D" id="3.30.379.10">
    <property type="entry name" value="Chitobiase/beta-hexosaminidase domain 2-like"/>
    <property type="match status" value="1"/>
</dbReference>
<sequence>MFKHYLYALLSTVLLLGIQTLSMGQTLDPKYPLIPYPSSLTPQEGSFTITSKTKLVLPKESIFKNEAEQLQYLLSGSLGKELKKRKKAADNSIVFQYDQSINAPEGYRLSITPKQVVLSAKEPAGMFRAVQTLRQLLPASIEQQATQAQLILPALQIQDEPAYGWRGMHLDVSRHFFTTDYLRKFIDLMALYKFNKLHLHLTDDQGWRIEIKKYPKLTEEGAWRTFNNHDRDVIARSEENPDFALDERHIVQKNGQTMYGGFYTQEEMKDIIAYAAARHIEIIPEIDMPGHMKAAIDAYPFLTCGEAGWGETFSVPICPCKESTYEFAENVFNEIIELFPSQYIHLGADEVEKTTWANSAGCQELMKREGLKNVEELQSYFIQRMQKYFHSKGKTLIGWDEMLEGGINSDAVVMFWRTWAPDAPLHAARNGNKVIMTPNSPLYFDALPDKKSVYNVYHFNVVPKGLNAEEAKAILGAQANIWTEYIPSENRAEYMYMPRMTALAEVVWSDKRDYDSYLKRLQAHYKRLDALDVNYRLPDLEGFMDVNVFTDKATLDIPKPLDNLIIRYTTDGSQPTTSSKVLDKPLTITETTTFKIAAFTPEGLKGDTYTTTYEKQAHAKAIAAKSTKPGLQATYYKASFKNTGGMAKATPTGVAEVAQLQVPREAQAPSFGVQFRSYLEVPETGIYTFFFTCDDGGVLRIADRLVVDNDGLHPPQEKIGQVALEKGLQPFALDFIEGGGGYTLKLLYSKDGGEPQPIPASWFKYTPAVQ</sequence>
<comment type="caution">
    <text evidence="8">The sequence shown here is derived from an EMBL/GenBank/DDBJ whole genome shotgun (WGS) entry which is preliminary data.</text>
</comment>
<keyword evidence="4" id="KW-0378">Hydrolase</keyword>
<proteinExistence type="inferred from homology"/>
<evidence type="ECO:0000256" key="2">
    <source>
        <dbReference type="ARBA" id="ARBA00006285"/>
    </source>
</evidence>
<comment type="similarity">
    <text evidence="2">Belongs to the glycosyl hydrolase 20 family.</text>
</comment>
<dbReference type="SUPFAM" id="SSF51445">
    <property type="entry name" value="(Trans)glycosidases"/>
    <property type="match status" value="1"/>
</dbReference>
<dbReference type="Pfam" id="PF13290">
    <property type="entry name" value="CHB_HEX_C_1"/>
    <property type="match status" value="1"/>
</dbReference>
<dbReference type="InterPro" id="IPR015882">
    <property type="entry name" value="HEX_bac_N"/>
</dbReference>
<dbReference type="PANTHER" id="PTHR22600:SF57">
    <property type="entry name" value="BETA-N-ACETYLHEXOSAMINIDASE"/>
    <property type="match status" value="1"/>
</dbReference>
<dbReference type="InterPro" id="IPR025705">
    <property type="entry name" value="Beta_hexosaminidase_sua/sub"/>
</dbReference>
<gene>
    <name evidence="8" type="ORF">A3841_17115</name>
</gene>
<dbReference type="Pfam" id="PF07691">
    <property type="entry name" value="PA14"/>
    <property type="match status" value="1"/>
</dbReference>
<dbReference type="SUPFAM" id="SSF56988">
    <property type="entry name" value="Anthrax protective antigen"/>
    <property type="match status" value="1"/>
</dbReference>
<dbReference type="Proteomes" id="UP000186551">
    <property type="component" value="Unassembled WGS sequence"/>
</dbReference>
<dbReference type="GO" id="GO:0004563">
    <property type="term" value="F:beta-N-acetylhexosaminidase activity"/>
    <property type="evidence" value="ECO:0007669"/>
    <property type="project" value="UniProtKB-EC"/>
</dbReference>
<dbReference type="InterPro" id="IPR017853">
    <property type="entry name" value="GH"/>
</dbReference>
<dbReference type="GO" id="GO:0016020">
    <property type="term" value="C:membrane"/>
    <property type="evidence" value="ECO:0007669"/>
    <property type="project" value="TreeGrafter"/>
</dbReference>
<dbReference type="EC" id="3.2.1.52" evidence="3"/>
<dbReference type="CDD" id="cd06563">
    <property type="entry name" value="GH20_chitobiase-like"/>
    <property type="match status" value="1"/>
</dbReference>
<dbReference type="PRINTS" id="PR00738">
    <property type="entry name" value="GLHYDRLASE20"/>
</dbReference>
<dbReference type="OrthoDB" id="9763537at2"/>
<dbReference type="Gene3D" id="3.20.20.80">
    <property type="entry name" value="Glycosidases"/>
    <property type="match status" value="1"/>
</dbReference>
<keyword evidence="5" id="KW-0326">Glycosidase</keyword>
<evidence type="ECO:0000256" key="5">
    <source>
        <dbReference type="ARBA" id="ARBA00023295"/>
    </source>
</evidence>
<protein>
    <recommendedName>
        <fullName evidence="3">beta-N-acetylhexosaminidase</fullName>
        <ecNumber evidence="3">3.2.1.52</ecNumber>
    </recommendedName>
</protein>
<dbReference type="GO" id="GO:0005975">
    <property type="term" value="P:carbohydrate metabolic process"/>
    <property type="evidence" value="ECO:0007669"/>
    <property type="project" value="InterPro"/>
</dbReference>
<evidence type="ECO:0000256" key="6">
    <source>
        <dbReference type="PIRSR" id="PIRSR625705-1"/>
    </source>
</evidence>